<dbReference type="PANTHER" id="PTHR43798">
    <property type="entry name" value="MONOACYLGLYCEROL LIPASE"/>
    <property type="match status" value="1"/>
</dbReference>
<evidence type="ECO:0000259" key="2">
    <source>
        <dbReference type="Pfam" id="PF12697"/>
    </source>
</evidence>
<dbReference type="Proteomes" id="UP000294901">
    <property type="component" value="Unassembled WGS sequence"/>
</dbReference>
<reference evidence="3 4" key="1">
    <citation type="submission" date="2019-03" db="EMBL/GenBank/DDBJ databases">
        <title>Sequencing the genomes of 1000 actinobacteria strains.</title>
        <authorList>
            <person name="Klenk H.-P."/>
        </authorList>
    </citation>
    <scope>NUCLEOTIDE SEQUENCE [LARGE SCALE GENOMIC DNA]</scope>
    <source>
        <strain evidence="3 4">DSM 43805</strain>
    </source>
</reference>
<keyword evidence="4" id="KW-1185">Reference proteome</keyword>
<protein>
    <submittedName>
        <fullName evidence="3">Pimeloyl-ACP methyl ester carboxylesterase</fullName>
    </submittedName>
</protein>
<dbReference type="AlphaFoldDB" id="A0A4R6J9U2"/>
<comment type="caution">
    <text evidence="3">The sequence shown here is derived from an EMBL/GenBank/DDBJ whole genome shotgun (WGS) entry which is preliminary data.</text>
</comment>
<gene>
    <name evidence="3" type="ORF">C8E87_7437</name>
</gene>
<dbReference type="InterPro" id="IPR050266">
    <property type="entry name" value="AB_hydrolase_sf"/>
</dbReference>
<dbReference type="InterPro" id="IPR000073">
    <property type="entry name" value="AB_hydrolase_1"/>
</dbReference>
<dbReference type="Gene3D" id="3.40.50.1820">
    <property type="entry name" value="alpha/beta hydrolase"/>
    <property type="match status" value="1"/>
</dbReference>
<dbReference type="SUPFAM" id="SSF53474">
    <property type="entry name" value="alpha/beta-Hydrolases"/>
    <property type="match status" value="1"/>
</dbReference>
<organism evidence="3 4">
    <name type="scientific">Paractinoplanes brasiliensis</name>
    <dbReference type="NCBI Taxonomy" id="52695"/>
    <lineage>
        <taxon>Bacteria</taxon>
        <taxon>Bacillati</taxon>
        <taxon>Actinomycetota</taxon>
        <taxon>Actinomycetes</taxon>
        <taxon>Micromonosporales</taxon>
        <taxon>Micromonosporaceae</taxon>
        <taxon>Paractinoplanes</taxon>
    </lineage>
</organism>
<dbReference type="Pfam" id="PF12697">
    <property type="entry name" value="Abhydrolase_6"/>
    <property type="match status" value="1"/>
</dbReference>
<dbReference type="InterPro" id="IPR029058">
    <property type="entry name" value="AB_hydrolase_fold"/>
</dbReference>
<proteinExistence type="predicted"/>
<keyword evidence="1" id="KW-0378">Hydrolase</keyword>
<evidence type="ECO:0000313" key="4">
    <source>
        <dbReference type="Proteomes" id="UP000294901"/>
    </source>
</evidence>
<dbReference type="RefSeq" id="WP_133878024.1">
    <property type="nucleotide sequence ID" value="NZ_BOMD01000044.1"/>
</dbReference>
<dbReference type="OrthoDB" id="495620at2"/>
<accession>A0A4R6J9U2</accession>
<dbReference type="PANTHER" id="PTHR43798:SF31">
    <property type="entry name" value="AB HYDROLASE SUPERFAMILY PROTEIN YCLE"/>
    <property type="match status" value="1"/>
</dbReference>
<feature type="domain" description="AB hydrolase-1" evidence="2">
    <location>
        <begin position="14"/>
        <end position="235"/>
    </location>
</feature>
<evidence type="ECO:0000256" key="1">
    <source>
        <dbReference type="ARBA" id="ARBA00022801"/>
    </source>
</evidence>
<sequence>MTLAHDVHGSGPEVLLLHSTVGDRRMWDPQIGRLGARRVIRCDLPGYGESPVAAEPADVAALVLELAGPQPVALIGSSGGGQVALEIAARWPARVRGLALLCAAAPSLEPSPRLRAMWEQEETLLEAGDVEAATELMVRSWVGPRATGETRALVRRMQQHAYEVQLAAADVDDLDTGWSVDTVAAPVLLVTGAHDLPDFHDVAAGLAARLPRARHVELDWAGHLPSLEDPEPVNRLLRDFLDSV</sequence>
<dbReference type="EMBL" id="SNWR01000002">
    <property type="protein sequence ID" value="TDO31997.1"/>
    <property type="molecule type" value="Genomic_DNA"/>
</dbReference>
<evidence type="ECO:0000313" key="3">
    <source>
        <dbReference type="EMBL" id="TDO31997.1"/>
    </source>
</evidence>
<dbReference type="GO" id="GO:0016020">
    <property type="term" value="C:membrane"/>
    <property type="evidence" value="ECO:0007669"/>
    <property type="project" value="TreeGrafter"/>
</dbReference>
<dbReference type="GO" id="GO:0016787">
    <property type="term" value="F:hydrolase activity"/>
    <property type="evidence" value="ECO:0007669"/>
    <property type="project" value="UniProtKB-KW"/>
</dbReference>
<name>A0A4R6J9U2_9ACTN</name>